<reference evidence="13" key="1">
    <citation type="submission" date="2025-08" db="UniProtKB">
        <authorList>
            <consortium name="Ensembl"/>
        </authorList>
    </citation>
    <scope>IDENTIFICATION</scope>
</reference>
<dbReference type="InterPro" id="IPR013106">
    <property type="entry name" value="Ig_V-set"/>
</dbReference>
<dbReference type="SUPFAM" id="SSF48726">
    <property type="entry name" value="Immunoglobulin"/>
    <property type="match status" value="8"/>
</dbReference>
<dbReference type="FunFam" id="2.60.40.10:FF:000142">
    <property type="entry name" value="V-set domain-containing T-cell activation inhibitor 1"/>
    <property type="match status" value="4"/>
</dbReference>
<evidence type="ECO:0000313" key="14">
    <source>
        <dbReference type="Proteomes" id="UP000694389"/>
    </source>
</evidence>
<feature type="chain" id="PRO_5035851489" description="Ig-like domain-containing protein" evidence="11">
    <location>
        <begin position="36"/>
        <end position="933"/>
    </location>
</feature>
<dbReference type="GO" id="GO:0009897">
    <property type="term" value="C:external side of plasma membrane"/>
    <property type="evidence" value="ECO:0007669"/>
    <property type="project" value="TreeGrafter"/>
</dbReference>
<feature type="transmembrane region" description="Helical" evidence="10">
    <location>
        <begin position="884"/>
        <end position="908"/>
    </location>
</feature>
<dbReference type="InterPro" id="IPR003598">
    <property type="entry name" value="Ig_sub2"/>
</dbReference>
<dbReference type="InterPro" id="IPR036179">
    <property type="entry name" value="Ig-like_dom_sf"/>
</dbReference>
<comment type="subcellular location">
    <subcellularLocation>
        <location evidence="1">Membrane</location>
    </subcellularLocation>
</comment>
<reference evidence="13" key="2">
    <citation type="submission" date="2025-09" db="UniProtKB">
        <authorList>
            <consortium name="Ensembl"/>
        </authorList>
    </citation>
    <scope>IDENTIFICATION</scope>
</reference>
<keyword evidence="8" id="KW-0393">Immunoglobulin domain</keyword>
<feature type="domain" description="Ig-like" evidence="12">
    <location>
        <begin position="475"/>
        <end position="568"/>
    </location>
</feature>
<dbReference type="GO" id="GO:1903037">
    <property type="term" value="P:regulation of leukocyte cell-cell adhesion"/>
    <property type="evidence" value="ECO:0007669"/>
    <property type="project" value="UniProtKB-ARBA"/>
</dbReference>
<dbReference type="Gene3D" id="2.60.40.10">
    <property type="entry name" value="Immunoglobulins"/>
    <property type="match status" value="8"/>
</dbReference>
<protein>
    <recommendedName>
        <fullName evidence="12">Ig-like domain-containing protein</fullName>
    </recommendedName>
</protein>
<evidence type="ECO:0000259" key="12">
    <source>
        <dbReference type="PROSITE" id="PS50835"/>
    </source>
</evidence>
<feature type="domain" description="Ig-like" evidence="12">
    <location>
        <begin position="800"/>
        <end position="874"/>
    </location>
</feature>
<dbReference type="Pfam" id="PF22705">
    <property type="entry name" value="C2-set_3"/>
    <property type="match status" value="4"/>
</dbReference>
<dbReference type="InterPro" id="IPR053896">
    <property type="entry name" value="BTN3A2-like_Ig-C"/>
</dbReference>
<evidence type="ECO:0000256" key="10">
    <source>
        <dbReference type="SAM" id="Phobius"/>
    </source>
</evidence>
<feature type="domain" description="Ig-like" evidence="12">
    <location>
        <begin position="167"/>
        <end position="241"/>
    </location>
</feature>
<dbReference type="GO" id="GO:0001817">
    <property type="term" value="P:regulation of cytokine production"/>
    <property type="evidence" value="ECO:0007669"/>
    <property type="project" value="TreeGrafter"/>
</dbReference>
<dbReference type="GO" id="GO:0042110">
    <property type="term" value="P:T cell activation"/>
    <property type="evidence" value="ECO:0007669"/>
    <property type="project" value="UniProtKB-ARBA"/>
</dbReference>
<dbReference type="PROSITE" id="PS50835">
    <property type="entry name" value="IG_LIKE"/>
    <property type="match status" value="8"/>
</dbReference>
<comment type="similarity">
    <text evidence="9">Belongs to the SKINT family.</text>
</comment>
<dbReference type="GO" id="GO:0005102">
    <property type="term" value="F:signaling receptor binding"/>
    <property type="evidence" value="ECO:0007669"/>
    <property type="project" value="TreeGrafter"/>
</dbReference>
<evidence type="ECO:0000256" key="6">
    <source>
        <dbReference type="ARBA" id="ARBA00023157"/>
    </source>
</evidence>
<evidence type="ECO:0000256" key="3">
    <source>
        <dbReference type="ARBA" id="ARBA00022729"/>
    </source>
</evidence>
<evidence type="ECO:0000256" key="2">
    <source>
        <dbReference type="ARBA" id="ARBA00022692"/>
    </source>
</evidence>
<feature type="domain" description="Ig-like" evidence="12">
    <location>
        <begin position="52"/>
        <end position="146"/>
    </location>
</feature>
<dbReference type="Ensembl" id="ENSDLAT00005008777.2">
    <property type="protein sequence ID" value="ENSDLAP00005008037.2"/>
    <property type="gene ID" value="ENSDLAG00005004193.2"/>
</dbReference>
<dbReference type="Proteomes" id="UP000694389">
    <property type="component" value="Unassembled WGS sequence"/>
</dbReference>
<feature type="signal peptide" evidence="11">
    <location>
        <begin position="1"/>
        <end position="35"/>
    </location>
</feature>
<dbReference type="AlphaFoldDB" id="A0A8C4GHK6"/>
<dbReference type="GO" id="GO:0050852">
    <property type="term" value="P:T cell receptor signaling pathway"/>
    <property type="evidence" value="ECO:0007669"/>
    <property type="project" value="TreeGrafter"/>
</dbReference>
<sequence length="933" mass="104768">MPSNDGLMCFKKIVSVFHEAVICVLLLQSFGVSHGEQSELICSHQPIIALAGNDVILPCYLEPPIDSSSETVTWTRPGLDPKYIHVYRDGQPVNRSQNPSYTNRTALFEDELMNGNISLKLSRVKISDGGKYFCILEPMMKEASINLTVGAVSTPIIEDVSNNSRRVVLQCESKGWYPEPEVVWLDGEGNLLSAGPTETVRGPDDLYTVSSRVTVEKRHSNNFTCRVQQKDINQTRETYIYVPEQSELICSHQPIVALAGDDVIFQCRLEPPISASSETVVWIKPGLDPKYIHVHQDEQPVNQSQNPSYTNRTALFEDELKNGNVSLKLSRVKISDGGKYLCFIRSVLKEASINLTVGFTAAQPELICSHQPITAMAGDDVILPCHLEPPISVSDETVEWTRPDLDPKYIHFHQDGRLMFKYQNPSYYRRTRLFVDELMTGNVSMKIFKVKVSDTGRYQCALPSLQKEASIQLFVGVVSTPIIEVVSNKSRKVVLQCESNSWYPEPEVVWLDGEGNLLSAGPTETVRGPDDLYTASSRVTVVKRHSNNNVTCGVQQKDINQTRETHIYVPGVVSIPIIKVVSNDSGRVVLQCESKGWYTQPEVVWLDGEGNLLSAEPTETVRGPDDLYTVSSRMDVEKRHSKHLTCRVHHKDINKTIETNIHVPGFVDKQSELISSHQPIVALAGDDVILPCYLKPPIDASSQRVTWTRPGLDPKYINVYRDRRPVCGRQKASCTNRTALFVDELKNGNISLKLFRVKISDGGKYFCILEPLVKKASINLTVGVVSTPIIEDVSNKSRKVVLQCESKGWYPEPEVVWLDGEGNLLSAGPTETVRGPDDLYTVSSRVTVEKRHSNNFTCRVQQKDINQTRETHIYVPALVQSSSYWIWIIPGVLLLVLLVITISLIKCVRRNREDERQRIIQPPMLMHLLQQGR</sequence>
<evidence type="ECO:0000256" key="1">
    <source>
        <dbReference type="ARBA" id="ARBA00004370"/>
    </source>
</evidence>
<accession>A0A8C4GHK6</accession>
<dbReference type="InterPro" id="IPR003599">
    <property type="entry name" value="Ig_sub"/>
</dbReference>
<feature type="domain" description="Ig-like" evidence="12">
    <location>
        <begin position="243"/>
        <end position="354"/>
    </location>
</feature>
<dbReference type="SMART" id="SM00407">
    <property type="entry name" value="IGc1"/>
    <property type="match status" value="2"/>
</dbReference>
<organism evidence="13 14">
    <name type="scientific">Dicentrarchus labrax</name>
    <name type="common">European seabass</name>
    <name type="synonym">Morone labrax</name>
    <dbReference type="NCBI Taxonomy" id="13489"/>
    <lineage>
        <taxon>Eukaryota</taxon>
        <taxon>Metazoa</taxon>
        <taxon>Chordata</taxon>
        <taxon>Craniata</taxon>
        <taxon>Vertebrata</taxon>
        <taxon>Euteleostomi</taxon>
        <taxon>Actinopterygii</taxon>
        <taxon>Neopterygii</taxon>
        <taxon>Teleostei</taxon>
        <taxon>Neoteleostei</taxon>
        <taxon>Acanthomorphata</taxon>
        <taxon>Eupercaria</taxon>
        <taxon>Moronidae</taxon>
        <taxon>Dicentrarchus</taxon>
    </lineage>
</organism>
<keyword evidence="2 10" id="KW-0812">Transmembrane</keyword>
<keyword evidence="5 10" id="KW-0472">Membrane</keyword>
<keyword evidence="7" id="KW-0325">Glycoprotein</keyword>
<feature type="domain" description="Ig-like" evidence="12">
    <location>
        <begin position="664"/>
        <end position="779"/>
    </location>
</feature>
<dbReference type="InterPro" id="IPR013783">
    <property type="entry name" value="Ig-like_fold"/>
</dbReference>
<dbReference type="InterPro" id="IPR003597">
    <property type="entry name" value="Ig_C1-set"/>
</dbReference>
<name>A0A8C4GHK6_DICLA</name>
<dbReference type="GeneTree" id="ENSGT01050000244843"/>
<feature type="domain" description="Ig-like" evidence="12">
    <location>
        <begin position="570"/>
        <end position="658"/>
    </location>
</feature>
<evidence type="ECO:0000256" key="7">
    <source>
        <dbReference type="ARBA" id="ARBA00023180"/>
    </source>
</evidence>
<dbReference type="GO" id="GO:0050863">
    <property type="term" value="P:regulation of T cell activation"/>
    <property type="evidence" value="ECO:0007669"/>
    <property type="project" value="UniProtKB-ARBA"/>
</dbReference>
<dbReference type="InterPro" id="IPR050504">
    <property type="entry name" value="IgSF_BTN/MOG"/>
</dbReference>
<dbReference type="PANTHER" id="PTHR24100:SF151">
    <property type="entry name" value="ICOS LIGAND"/>
    <property type="match status" value="1"/>
</dbReference>
<evidence type="ECO:0000256" key="4">
    <source>
        <dbReference type="ARBA" id="ARBA00022989"/>
    </source>
</evidence>
<keyword evidence="3 11" id="KW-0732">Signal</keyword>
<dbReference type="SMART" id="SM00409">
    <property type="entry name" value="IG"/>
    <property type="match status" value="6"/>
</dbReference>
<dbReference type="SMART" id="SM00408">
    <property type="entry name" value="IGc2"/>
    <property type="match status" value="4"/>
</dbReference>
<keyword evidence="14" id="KW-1185">Reference proteome</keyword>
<dbReference type="PANTHER" id="PTHR24100">
    <property type="entry name" value="BUTYROPHILIN"/>
    <property type="match status" value="1"/>
</dbReference>
<evidence type="ECO:0000256" key="5">
    <source>
        <dbReference type="ARBA" id="ARBA00023136"/>
    </source>
</evidence>
<evidence type="ECO:0000256" key="8">
    <source>
        <dbReference type="ARBA" id="ARBA00023319"/>
    </source>
</evidence>
<keyword evidence="4 10" id="KW-1133">Transmembrane helix</keyword>
<feature type="domain" description="Ig-like" evidence="12">
    <location>
        <begin position="364"/>
        <end position="472"/>
    </location>
</feature>
<keyword evidence="6" id="KW-1015">Disulfide bond</keyword>
<dbReference type="SMART" id="SM00406">
    <property type="entry name" value="IGv"/>
    <property type="match status" value="4"/>
</dbReference>
<evidence type="ECO:0000256" key="9">
    <source>
        <dbReference type="ARBA" id="ARBA00038221"/>
    </source>
</evidence>
<dbReference type="InterPro" id="IPR007110">
    <property type="entry name" value="Ig-like_dom"/>
</dbReference>
<dbReference type="FunFam" id="2.60.40.10:FF:000088">
    <property type="entry name" value="Butyrophilin subfamily 1 member A1"/>
    <property type="match status" value="4"/>
</dbReference>
<proteinExistence type="inferred from homology"/>
<evidence type="ECO:0000313" key="13">
    <source>
        <dbReference type="Ensembl" id="ENSDLAP00005008037.2"/>
    </source>
</evidence>
<evidence type="ECO:0000256" key="11">
    <source>
        <dbReference type="SAM" id="SignalP"/>
    </source>
</evidence>
<dbReference type="Pfam" id="PF07686">
    <property type="entry name" value="V-set"/>
    <property type="match status" value="3"/>
</dbReference>